<evidence type="ECO:0000313" key="2">
    <source>
        <dbReference type="Proteomes" id="UP000265520"/>
    </source>
</evidence>
<feature type="non-terminal residue" evidence="1">
    <location>
        <position position="78"/>
    </location>
</feature>
<dbReference type="SUPFAM" id="SSF53098">
    <property type="entry name" value="Ribonuclease H-like"/>
    <property type="match status" value="1"/>
</dbReference>
<dbReference type="InterPro" id="IPR012337">
    <property type="entry name" value="RNaseH-like_sf"/>
</dbReference>
<protein>
    <submittedName>
        <fullName evidence="1">Retrotransposon protein putative Ty1-copia subclass</fullName>
    </submittedName>
</protein>
<dbReference type="InterPro" id="IPR039537">
    <property type="entry name" value="Retrotran_Ty1/copia-like"/>
</dbReference>
<name>A0A392S2L2_9FABA</name>
<proteinExistence type="predicted"/>
<dbReference type="PANTHER" id="PTHR42648:SF28">
    <property type="entry name" value="TRANSPOSON-ENCODED PROTEIN WITH RIBONUCLEASE H-LIKE AND RETROVIRUS ZINC FINGER-LIKE DOMAINS"/>
    <property type="match status" value="1"/>
</dbReference>
<reference evidence="1 2" key="1">
    <citation type="journal article" date="2018" name="Front. Plant Sci.">
        <title>Red Clover (Trifolium pratense) and Zigzag Clover (T. medium) - A Picture of Genomic Similarities and Differences.</title>
        <authorList>
            <person name="Dluhosova J."/>
            <person name="Istvanek J."/>
            <person name="Nedelnik J."/>
            <person name="Repkova J."/>
        </authorList>
    </citation>
    <scope>NUCLEOTIDE SEQUENCE [LARGE SCALE GENOMIC DNA]</scope>
    <source>
        <strain evidence="2">cv. 10/8</strain>
        <tissue evidence="1">Leaf</tissue>
    </source>
</reference>
<evidence type="ECO:0000313" key="1">
    <source>
        <dbReference type="EMBL" id="MCI42444.1"/>
    </source>
</evidence>
<keyword evidence="2" id="KW-1185">Reference proteome</keyword>
<organism evidence="1 2">
    <name type="scientific">Trifolium medium</name>
    <dbReference type="NCBI Taxonomy" id="97028"/>
    <lineage>
        <taxon>Eukaryota</taxon>
        <taxon>Viridiplantae</taxon>
        <taxon>Streptophyta</taxon>
        <taxon>Embryophyta</taxon>
        <taxon>Tracheophyta</taxon>
        <taxon>Spermatophyta</taxon>
        <taxon>Magnoliopsida</taxon>
        <taxon>eudicotyledons</taxon>
        <taxon>Gunneridae</taxon>
        <taxon>Pentapetalae</taxon>
        <taxon>rosids</taxon>
        <taxon>fabids</taxon>
        <taxon>Fabales</taxon>
        <taxon>Fabaceae</taxon>
        <taxon>Papilionoideae</taxon>
        <taxon>50 kb inversion clade</taxon>
        <taxon>NPAAA clade</taxon>
        <taxon>Hologalegina</taxon>
        <taxon>IRL clade</taxon>
        <taxon>Trifolieae</taxon>
        <taxon>Trifolium</taxon>
    </lineage>
</organism>
<accession>A0A392S2L2</accession>
<dbReference type="EMBL" id="LXQA010304574">
    <property type="protein sequence ID" value="MCI42444.1"/>
    <property type="molecule type" value="Genomic_DNA"/>
</dbReference>
<dbReference type="AlphaFoldDB" id="A0A392S2L2"/>
<dbReference type="PANTHER" id="PTHR42648">
    <property type="entry name" value="TRANSPOSASE, PUTATIVE-RELATED"/>
    <property type="match status" value="1"/>
</dbReference>
<dbReference type="Proteomes" id="UP000265520">
    <property type="component" value="Unassembled WGS sequence"/>
</dbReference>
<sequence>MTLKTLYDWVSSAGLPKSFRGEAVNTAAYLINRCPSTGINLKTPMEVWSGRPAYYSNLKVFGSLAFAHVKQDKLDARA</sequence>
<comment type="caution">
    <text evidence="1">The sequence shown here is derived from an EMBL/GenBank/DDBJ whole genome shotgun (WGS) entry which is preliminary data.</text>
</comment>